<sequence>MGVPLAEAFVRVRADTRDFKRDTERDASQSGDRAGNSFAGAFGRTLAGKAAGLFARFRRQAEASTDGAGATAGARFGSEFVRDAVGRLRDGRGRFVSEGAAAGAGFGDAFVRDASGRLRDARGRFTAEGRASGDGFANAFGPGVASSISRVSALIAVGVALGPAIIPVAAAAAAAVAGIGTAAIAAFAGLGVGVLAFMGVADAVKAMGAAEDAAADNAAALSRAHSAVEAAADGVRQAEQSLARTREQAAASNEQAARRVAESERDLSRALKDQLRVAQELNEAREEAKRRLDDLNQSLAENTLSQRQATLDVAEAKAELDKVLADPKATEAQREQARITYERNVLQLADLQRRGKELADDTAKANKAGVEGSREVQAARERIADADERVRASQQALTDARREQARAERDGIYQIQQAQQQLISAQRSLRDATVASGTAGAAAMDKLRQSLEGLSPAGQRFAKFLFGLKDEVQRIRAAAQEGLLPGAQEAIENLLPYLPQVERFVGGIAGRLGDMAVRASKALTGPFWRSFFGMIDKTAGPALDGMFEATGNIAEGFAAILQAFMPLNRDMGKGLVGLTASFADWAKGLSGSKGFQEFVDYVREYGPPALRFLWDLLKVGGKLLVSLAPLGAVLVTGLGKLADILASLDPGVLLAITAGIAALIAVSIGPLSAAIIAIVAAAGGIYYLLNRFGLLKPLIAGVTAAVQWAWQNVLQPTFAAIASFVMEQVVPAVMWLWHNAIGPAFQGIAAAGQWLWNTVLLPVFSALRAYVVDFVAPMFLWWYREVIKPVFERFALAAQVAWTLVKVVFGLMQIYVKTVLAPLWRWLYDNVIKPVWNGIKDTITRIWTMYIRPLFETFGGFIKNHVAPAFEAGVKAIGKAWEKIRDLTKIPVRFVVETVINSAIIGTYNKLAGVFGVDKVDKVALPKGFARGGVLPGYTPGKDVHRFYSPTAGAIDLSGGEAIIRPEGTRALGAGWVDAVNRAARSGGVAGVRRFLGGYADGGILDRLGKAASWAKQKAGDAISGVTDLFTDPAGTLRKIADKVIGLVPGRDTAFGRFAIGMPRKVADAAVDKVKSWFRGGEDGGPGVTGSSPLGGSAGMMRILRAAFPGLPLLSGFRPGSITLTGNRSYHSTNRAVDVPPIRAVAEWIFKHFRSITRELITPWQEFNLHNGRSHRYTGAVWNQHNFSGGNAHNHWAARLGGIVPGMPARLFDSGGDWPSGTVGVNLSGRTEHVATGSSMDKVAELLAAIRKDLRDLADAVRSVGPDVGQQINGATANALHRGRAK</sequence>
<reference evidence="3 4" key="1">
    <citation type="journal article" date="2015" name="Int. J. Syst. Evol. Microbiol.">
        <title>Micromonospora costi sp. nov., isolated from a leaf of Costus speciosus.</title>
        <authorList>
            <person name="Thawai C."/>
        </authorList>
    </citation>
    <scope>NUCLEOTIDE SEQUENCE [LARGE SCALE GENOMIC DNA]</scope>
    <source>
        <strain evidence="3 4">CS1-12</strain>
    </source>
</reference>
<evidence type="ECO:0000256" key="2">
    <source>
        <dbReference type="SAM" id="Phobius"/>
    </source>
</evidence>
<feature type="coiled-coil region" evidence="1">
    <location>
        <begin position="376"/>
        <end position="435"/>
    </location>
</feature>
<name>A0A3B0A5R3_9ACTN</name>
<feature type="transmembrane region" description="Helical" evidence="2">
    <location>
        <begin position="182"/>
        <end position="201"/>
    </location>
</feature>
<proteinExistence type="predicted"/>
<evidence type="ECO:0000313" key="3">
    <source>
        <dbReference type="EMBL" id="RKN55955.1"/>
    </source>
</evidence>
<dbReference type="Proteomes" id="UP000279968">
    <property type="component" value="Unassembled WGS sequence"/>
</dbReference>
<keyword evidence="4" id="KW-1185">Reference proteome</keyword>
<feature type="transmembrane region" description="Helical" evidence="2">
    <location>
        <begin position="153"/>
        <end position="176"/>
    </location>
</feature>
<keyword evidence="2" id="KW-1133">Transmembrane helix</keyword>
<dbReference type="RefSeq" id="WP_120780138.1">
    <property type="nucleotide sequence ID" value="NZ_JBHLUP010000002.1"/>
</dbReference>
<feature type="transmembrane region" description="Helical" evidence="2">
    <location>
        <begin position="758"/>
        <end position="782"/>
    </location>
</feature>
<organism evidence="3 4">
    <name type="scientific">Micromonospora costi</name>
    <dbReference type="NCBI Taxonomy" id="1530042"/>
    <lineage>
        <taxon>Bacteria</taxon>
        <taxon>Bacillati</taxon>
        <taxon>Actinomycetota</taxon>
        <taxon>Actinomycetes</taxon>
        <taxon>Micromonosporales</taxon>
        <taxon>Micromonosporaceae</taxon>
        <taxon>Micromonospora</taxon>
    </lineage>
</organism>
<keyword evidence="2" id="KW-0812">Transmembrane</keyword>
<feature type="transmembrane region" description="Helical" evidence="2">
    <location>
        <begin position="794"/>
        <end position="816"/>
    </location>
</feature>
<keyword evidence="1" id="KW-0175">Coiled coil</keyword>
<feature type="transmembrane region" description="Helical" evidence="2">
    <location>
        <begin position="623"/>
        <end position="642"/>
    </location>
</feature>
<protein>
    <submittedName>
        <fullName evidence="3">Uncharacterized protein</fullName>
    </submittedName>
</protein>
<evidence type="ECO:0000256" key="1">
    <source>
        <dbReference type="SAM" id="Coils"/>
    </source>
</evidence>
<keyword evidence="2" id="KW-0472">Membrane</keyword>
<accession>A0A3B0A5R3</accession>
<evidence type="ECO:0000313" key="4">
    <source>
        <dbReference type="Proteomes" id="UP000279968"/>
    </source>
</evidence>
<feature type="coiled-coil region" evidence="1">
    <location>
        <begin position="228"/>
        <end position="305"/>
    </location>
</feature>
<dbReference type="EMBL" id="RBAN01000002">
    <property type="protein sequence ID" value="RKN55955.1"/>
    <property type="molecule type" value="Genomic_DNA"/>
</dbReference>
<gene>
    <name evidence="3" type="ORF">D7193_15325</name>
</gene>
<feature type="transmembrane region" description="Helical" evidence="2">
    <location>
        <begin position="654"/>
        <end position="687"/>
    </location>
</feature>
<comment type="caution">
    <text evidence="3">The sequence shown here is derived from an EMBL/GenBank/DDBJ whole genome shotgun (WGS) entry which is preliminary data.</text>
</comment>
<feature type="transmembrane region" description="Helical" evidence="2">
    <location>
        <begin position="694"/>
        <end position="711"/>
    </location>
</feature>
<dbReference type="OrthoDB" id="3765294at2"/>